<dbReference type="Pfam" id="PF07484">
    <property type="entry name" value="Collar"/>
    <property type="match status" value="1"/>
</dbReference>
<reference evidence="3 4" key="1">
    <citation type="submission" date="2019-08" db="EMBL/GenBank/DDBJ databases">
        <authorList>
            <person name="Grouzdev D."/>
            <person name="Tikhonova E."/>
            <person name="Kravchenko I."/>
        </authorList>
    </citation>
    <scope>NUCLEOTIDE SEQUENCE [LARGE SCALE GENOMIC DNA]</scope>
    <source>
        <strain evidence="3 4">59b</strain>
    </source>
</reference>
<dbReference type="InterPro" id="IPR011083">
    <property type="entry name" value="Phage_tail_collar_dom"/>
</dbReference>
<dbReference type="Proteomes" id="UP000324927">
    <property type="component" value="Unassembled WGS sequence"/>
</dbReference>
<name>A0A5A9GP38_AZOLI</name>
<protein>
    <submittedName>
        <fullName evidence="3">Tail fiber protein</fullName>
    </submittedName>
</protein>
<dbReference type="OrthoDB" id="9810174at2"/>
<sequence length="250" mass="26004">MPKVAATFPVSLVAQGGSLQAGSAQITGIETASITSEPNQNATAQLTTVTATTVNATTVAATTVGATTVNAPTVNTTTVNATTVNANGAIPVGGIVPYAGPVNGPLPNGWFLCDGSAVSRTQYAALFNVINTLYGTGDNSTTFNLPDYRGMFLRGVSAGTNLDLDFEGRTAQNNGNNTGTANPNNNNGIGTRQADQFASHTHTYWQSVYVNSDGNWSGGDWNNALEQTQPTGGSETRPKNVYVYYLIRAE</sequence>
<keyword evidence="4" id="KW-1185">Reference proteome</keyword>
<comment type="caution">
    <text evidence="3">The sequence shown here is derived from an EMBL/GenBank/DDBJ whole genome shotgun (WGS) entry which is preliminary data.</text>
</comment>
<dbReference type="AlphaFoldDB" id="A0A5A9GP38"/>
<evidence type="ECO:0000313" key="3">
    <source>
        <dbReference type="EMBL" id="KAA0595502.1"/>
    </source>
</evidence>
<gene>
    <name evidence="3" type="ORF">FZ942_17520</name>
</gene>
<feature type="domain" description="Phage tail collar" evidence="2">
    <location>
        <begin position="93"/>
        <end position="152"/>
    </location>
</feature>
<dbReference type="EMBL" id="VTTN01000006">
    <property type="protein sequence ID" value="KAA0595502.1"/>
    <property type="molecule type" value="Genomic_DNA"/>
</dbReference>
<evidence type="ECO:0000313" key="4">
    <source>
        <dbReference type="Proteomes" id="UP000324927"/>
    </source>
</evidence>
<evidence type="ECO:0000256" key="1">
    <source>
        <dbReference type="SAM" id="MobiDB-lite"/>
    </source>
</evidence>
<dbReference type="SUPFAM" id="SSF88874">
    <property type="entry name" value="Receptor-binding domain of short tail fibre protein gp12"/>
    <property type="match status" value="1"/>
</dbReference>
<dbReference type="Gene3D" id="3.90.1340.10">
    <property type="entry name" value="Phage tail collar domain"/>
    <property type="match status" value="1"/>
</dbReference>
<proteinExistence type="predicted"/>
<feature type="region of interest" description="Disordered" evidence="1">
    <location>
        <begin position="170"/>
        <end position="192"/>
    </location>
</feature>
<feature type="compositionally biased region" description="Low complexity" evidence="1">
    <location>
        <begin position="173"/>
        <end position="191"/>
    </location>
</feature>
<accession>A0A5A9GP38</accession>
<dbReference type="InterPro" id="IPR037053">
    <property type="entry name" value="Phage_tail_collar_dom_sf"/>
</dbReference>
<evidence type="ECO:0000259" key="2">
    <source>
        <dbReference type="Pfam" id="PF07484"/>
    </source>
</evidence>
<organism evidence="3 4">
    <name type="scientific">Azospirillum lipoferum</name>
    <dbReference type="NCBI Taxonomy" id="193"/>
    <lineage>
        <taxon>Bacteria</taxon>
        <taxon>Pseudomonadati</taxon>
        <taxon>Pseudomonadota</taxon>
        <taxon>Alphaproteobacteria</taxon>
        <taxon>Rhodospirillales</taxon>
        <taxon>Azospirillaceae</taxon>
        <taxon>Azospirillum</taxon>
    </lineage>
</organism>